<dbReference type="AlphaFoldDB" id="A0A1V9YNH7"/>
<dbReference type="GO" id="GO:0016020">
    <property type="term" value="C:membrane"/>
    <property type="evidence" value="ECO:0007669"/>
    <property type="project" value="UniProtKB-SubCell"/>
</dbReference>
<dbReference type="Gene3D" id="1.10.287.70">
    <property type="match status" value="1"/>
</dbReference>
<evidence type="ECO:0000256" key="4">
    <source>
        <dbReference type="ARBA" id="ARBA00023136"/>
    </source>
</evidence>
<evidence type="ECO:0000313" key="8">
    <source>
        <dbReference type="Proteomes" id="UP000243579"/>
    </source>
</evidence>
<name>A0A1V9YNH7_ACHHY</name>
<reference evidence="7 8" key="1">
    <citation type="journal article" date="2014" name="Genome Biol. Evol.">
        <title>The secreted proteins of Achlya hypogyna and Thraustotheca clavata identify the ancestral oomycete secretome and reveal gene acquisitions by horizontal gene transfer.</title>
        <authorList>
            <person name="Misner I."/>
            <person name="Blouin N."/>
            <person name="Leonard G."/>
            <person name="Richards T.A."/>
            <person name="Lane C.E."/>
        </authorList>
    </citation>
    <scope>NUCLEOTIDE SEQUENCE [LARGE SCALE GENOMIC DNA]</scope>
    <source>
        <strain evidence="7 8">ATCC 48635</strain>
    </source>
</reference>
<dbReference type="InterPro" id="IPR051223">
    <property type="entry name" value="Polycystin"/>
</dbReference>
<dbReference type="EMBL" id="JNBR01001453">
    <property type="protein sequence ID" value="OQR87273.1"/>
    <property type="molecule type" value="Genomic_DNA"/>
</dbReference>
<dbReference type="Pfam" id="PF08016">
    <property type="entry name" value="PKD_channel"/>
    <property type="match status" value="1"/>
</dbReference>
<evidence type="ECO:0000256" key="5">
    <source>
        <dbReference type="SAM" id="Phobius"/>
    </source>
</evidence>
<accession>A0A1V9YNH7</accession>
<dbReference type="STRING" id="1202772.A0A1V9YNH7"/>
<keyword evidence="8" id="KW-1185">Reference proteome</keyword>
<evidence type="ECO:0000256" key="1">
    <source>
        <dbReference type="ARBA" id="ARBA00004141"/>
    </source>
</evidence>
<feature type="domain" description="Polycystin cation channel PKD1/PKD2" evidence="6">
    <location>
        <begin position="403"/>
        <end position="531"/>
    </location>
</feature>
<comment type="caution">
    <text evidence="7">The sequence shown here is derived from an EMBL/GenBank/DDBJ whole genome shotgun (WGS) entry which is preliminary data.</text>
</comment>
<feature type="transmembrane region" description="Helical" evidence="5">
    <location>
        <begin position="289"/>
        <end position="308"/>
    </location>
</feature>
<feature type="transmembrane region" description="Helical" evidence="5">
    <location>
        <begin position="47"/>
        <end position="65"/>
    </location>
</feature>
<evidence type="ECO:0000256" key="3">
    <source>
        <dbReference type="ARBA" id="ARBA00022989"/>
    </source>
</evidence>
<gene>
    <name evidence="7" type="ORF">ACHHYP_09303</name>
</gene>
<sequence>MKSDYFDAESPLQEGWRVSVATAPSASISAATIHVALKARKQLRRHFMTLPGPLFLFFVFIAMILTHTPIHQVYVADHGVSTALNPKASDVMQSKTIVNFMKIRDIDDVPRWLNNSVLPAVFTNSSSNGTILPPELRGRVSAYNQLVGAVDISVFNTVQTKCQSDSPLAKRYGPCFDFDLELDITAAANNSERNLRRGPGSWYTLYIATANPDVYGRLARWQREGSAGGYYLSMATREVLVKITTYNGQLDMFTYQVFKIEVEAGGACSPSYKVLSVPTNPYSSSSINLILDILVGLLVLQILGRRLWMLKRQIRGQDAWSCDIGKTFIEWCSIIMVIVYYSAWFQVCNKFFASHFEDDLAELTKFYDDLYTLPLAQQRSRMGESNQPKVSDFIDTFGPAIEFVYIVSIVTCLQLVVHVMAAFQFHPTMNILTNTIVSSVKRLGSFLFIFMLIVMALATSGCLLFGPQLEEFSRLDRSMVTCINMLFGGYSYDLIKDVNELAIVWFWVSQSIVTLVLVNIMLAVVITSHQEIVDVNLGKRSFVGELALVARDVFKIYVLRRPDLFKKLTDRMEILMHEVWTTTDVASALNISELRAEKLITKLKQYAASVDVDESEHGPNAITAALEQKVGGQVLSLDHKVHDIDAKLNFLVEYIKQQQQRQI</sequence>
<keyword evidence="2 5" id="KW-0812">Transmembrane</keyword>
<feature type="transmembrane region" description="Helical" evidence="5">
    <location>
        <begin position="502"/>
        <end position="526"/>
    </location>
</feature>
<dbReference type="PANTHER" id="PTHR10877">
    <property type="entry name" value="POLYCYSTIN FAMILY MEMBER"/>
    <property type="match status" value="1"/>
</dbReference>
<dbReference type="Proteomes" id="UP000243579">
    <property type="component" value="Unassembled WGS sequence"/>
</dbReference>
<evidence type="ECO:0000256" key="2">
    <source>
        <dbReference type="ARBA" id="ARBA00022692"/>
    </source>
</evidence>
<comment type="subcellular location">
    <subcellularLocation>
        <location evidence="1">Membrane</location>
        <topology evidence="1">Multi-pass membrane protein</topology>
    </subcellularLocation>
</comment>
<protein>
    <submittedName>
        <fullName evidence="7">Polycystin Cation Channel (PCC) Family</fullName>
    </submittedName>
</protein>
<keyword evidence="3 5" id="KW-1133">Transmembrane helix</keyword>
<dbReference type="PANTHER" id="PTHR10877:SF183">
    <property type="entry name" value="AT14535P-RELATED"/>
    <property type="match status" value="1"/>
</dbReference>
<dbReference type="OrthoDB" id="67337at2759"/>
<evidence type="ECO:0000259" key="6">
    <source>
        <dbReference type="Pfam" id="PF08016"/>
    </source>
</evidence>
<feature type="transmembrane region" description="Helical" evidence="5">
    <location>
        <begin position="446"/>
        <end position="466"/>
    </location>
</feature>
<proteinExistence type="predicted"/>
<feature type="transmembrane region" description="Helical" evidence="5">
    <location>
        <begin position="328"/>
        <end position="347"/>
    </location>
</feature>
<feature type="transmembrane region" description="Helical" evidence="5">
    <location>
        <begin position="403"/>
        <end position="425"/>
    </location>
</feature>
<dbReference type="InterPro" id="IPR013122">
    <property type="entry name" value="PKD1_2_channel"/>
</dbReference>
<organism evidence="7 8">
    <name type="scientific">Achlya hypogyna</name>
    <name type="common">Oomycete</name>
    <name type="synonym">Protoachlya hypogyna</name>
    <dbReference type="NCBI Taxonomy" id="1202772"/>
    <lineage>
        <taxon>Eukaryota</taxon>
        <taxon>Sar</taxon>
        <taxon>Stramenopiles</taxon>
        <taxon>Oomycota</taxon>
        <taxon>Saprolegniomycetes</taxon>
        <taxon>Saprolegniales</taxon>
        <taxon>Achlyaceae</taxon>
        <taxon>Achlya</taxon>
    </lineage>
</organism>
<evidence type="ECO:0000313" key="7">
    <source>
        <dbReference type="EMBL" id="OQR87273.1"/>
    </source>
</evidence>
<keyword evidence="4 5" id="KW-0472">Membrane</keyword>